<evidence type="ECO:0000256" key="2">
    <source>
        <dbReference type="ARBA" id="ARBA00023136"/>
    </source>
</evidence>
<evidence type="ECO:0000259" key="4">
    <source>
        <dbReference type="Pfam" id="PF13525"/>
    </source>
</evidence>
<protein>
    <submittedName>
        <fullName evidence="5">Outer membrane assembly lipoprotein YfiO</fullName>
    </submittedName>
</protein>
<sequence>MTNLSKILSALLFIAFIGGCSGKGDGELFNLSPEAWYSKILEDINNASMEDAEKHYTSFSSEHIASPLLEEMTLIMAWAFVEDENYEKANKYLDEYIRLYGTTQKIEYARFLKIRANFDSFSRPNRNQKLMLNSIDEIRKFIAEYPQSEYRPLLETMLTKLRLAEHQLNIDIKDLYQRTDRESSAKIYEQRIEESPLNGTDVIKPHSPWYRAIFE</sequence>
<dbReference type="InterPro" id="IPR017689">
    <property type="entry name" value="BamD"/>
</dbReference>
<keyword evidence="1" id="KW-0732">Signal</keyword>
<keyword evidence="3" id="KW-0998">Cell outer membrane</keyword>
<dbReference type="eggNOG" id="COG4105">
    <property type="taxonomic scope" value="Bacteria"/>
</dbReference>
<keyword evidence="2" id="KW-0472">Membrane</keyword>
<keyword evidence="5" id="KW-0449">Lipoprotein</keyword>
<dbReference type="Proteomes" id="UP000005709">
    <property type="component" value="Unassembled WGS sequence"/>
</dbReference>
<keyword evidence="6" id="KW-1185">Reference proteome</keyword>
<evidence type="ECO:0000256" key="3">
    <source>
        <dbReference type="ARBA" id="ARBA00023237"/>
    </source>
</evidence>
<comment type="caution">
    <text evidence="5">The sequence shown here is derived from an EMBL/GenBank/DDBJ whole genome shotgun (WGS) entry which is preliminary data.</text>
</comment>
<dbReference type="InterPro" id="IPR011990">
    <property type="entry name" value="TPR-like_helical_dom_sf"/>
</dbReference>
<dbReference type="Pfam" id="PF13525">
    <property type="entry name" value="YfiO"/>
    <property type="match status" value="1"/>
</dbReference>
<dbReference type="AlphaFoldDB" id="C8PL13"/>
<dbReference type="NCBIfam" id="TIGR03302">
    <property type="entry name" value="OM_YfiO"/>
    <property type="match status" value="1"/>
</dbReference>
<dbReference type="STRING" id="824.CGRAC_1673"/>
<dbReference type="RefSeq" id="WP_005873100.1">
    <property type="nucleotide sequence ID" value="NZ_ACYG01000031.1"/>
</dbReference>
<gene>
    <name evidence="5" type="primary">yfiO</name>
    <name evidence="5" type="ORF">CAMGR0001_2803</name>
</gene>
<dbReference type="InterPro" id="IPR039565">
    <property type="entry name" value="BamD-like"/>
</dbReference>
<evidence type="ECO:0000313" key="5">
    <source>
        <dbReference type="EMBL" id="EEV16428.1"/>
    </source>
</evidence>
<evidence type="ECO:0000313" key="6">
    <source>
        <dbReference type="Proteomes" id="UP000005709"/>
    </source>
</evidence>
<dbReference type="Gene3D" id="1.25.40.10">
    <property type="entry name" value="Tetratricopeptide repeat domain"/>
    <property type="match status" value="1"/>
</dbReference>
<dbReference type="OrthoDB" id="5342947at2"/>
<accession>C8PL13</accession>
<organism evidence="5 6">
    <name type="scientific">Campylobacter gracilis RM3268</name>
    <dbReference type="NCBI Taxonomy" id="553220"/>
    <lineage>
        <taxon>Bacteria</taxon>
        <taxon>Pseudomonadati</taxon>
        <taxon>Campylobacterota</taxon>
        <taxon>Epsilonproteobacteria</taxon>
        <taxon>Campylobacterales</taxon>
        <taxon>Campylobacteraceae</taxon>
        <taxon>Campylobacter</taxon>
    </lineage>
</organism>
<feature type="domain" description="Outer membrane lipoprotein BamD-like" evidence="4">
    <location>
        <begin position="32"/>
        <end position="170"/>
    </location>
</feature>
<dbReference type="EMBL" id="ACYG01000031">
    <property type="protein sequence ID" value="EEV16428.1"/>
    <property type="molecule type" value="Genomic_DNA"/>
</dbReference>
<reference evidence="5 6" key="1">
    <citation type="submission" date="2009-07" db="EMBL/GenBank/DDBJ databases">
        <authorList>
            <person name="Madupu R."/>
            <person name="Sebastian Y."/>
            <person name="Durkin A.S."/>
            <person name="Torralba M."/>
            <person name="Methe B."/>
            <person name="Sutton G.G."/>
            <person name="Strausberg R.L."/>
            <person name="Nelson K.E."/>
        </authorList>
    </citation>
    <scope>NUCLEOTIDE SEQUENCE [LARGE SCALE GENOMIC DNA]</scope>
    <source>
        <strain evidence="5 6">RM3268</strain>
    </source>
</reference>
<dbReference type="PROSITE" id="PS51257">
    <property type="entry name" value="PROKAR_LIPOPROTEIN"/>
    <property type="match status" value="1"/>
</dbReference>
<name>C8PL13_9BACT</name>
<proteinExistence type="predicted"/>
<evidence type="ECO:0000256" key="1">
    <source>
        <dbReference type="ARBA" id="ARBA00022729"/>
    </source>
</evidence>